<evidence type="ECO:0000256" key="1">
    <source>
        <dbReference type="ARBA" id="ARBA00023026"/>
    </source>
</evidence>
<reference evidence="3" key="1">
    <citation type="journal article" date="2020" name="Stud. Mycol.">
        <title>101 Dothideomycetes genomes: a test case for predicting lifestyles and emergence of pathogens.</title>
        <authorList>
            <person name="Haridas S."/>
            <person name="Albert R."/>
            <person name="Binder M."/>
            <person name="Bloem J."/>
            <person name="Labutti K."/>
            <person name="Salamov A."/>
            <person name="Andreopoulos B."/>
            <person name="Baker S."/>
            <person name="Barry K."/>
            <person name="Bills G."/>
            <person name="Bluhm B."/>
            <person name="Cannon C."/>
            <person name="Castanera R."/>
            <person name="Culley D."/>
            <person name="Daum C."/>
            <person name="Ezra D."/>
            <person name="Gonzalez J."/>
            <person name="Henrissat B."/>
            <person name="Kuo A."/>
            <person name="Liang C."/>
            <person name="Lipzen A."/>
            <person name="Lutzoni F."/>
            <person name="Magnuson J."/>
            <person name="Mondo S."/>
            <person name="Nolan M."/>
            <person name="Ohm R."/>
            <person name="Pangilinan J."/>
            <person name="Park H.-J."/>
            <person name="Ramirez L."/>
            <person name="Alfaro M."/>
            <person name="Sun H."/>
            <person name="Tritt A."/>
            <person name="Yoshinaga Y."/>
            <person name="Zwiers L.-H."/>
            <person name="Turgeon B."/>
            <person name="Goodwin S."/>
            <person name="Spatafora J."/>
            <person name="Crous P."/>
            <person name="Grigoriev I."/>
        </authorList>
    </citation>
    <scope>NUCLEOTIDE SEQUENCE</scope>
    <source>
        <strain evidence="3">CBS 121739</strain>
    </source>
</reference>
<dbReference type="Gene3D" id="3.90.226.10">
    <property type="entry name" value="2-enoyl-CoA Hydratase, Chain A, domain 1"/>
    <property type="match status" value="1"/>
</dbReference>
<dbReference type="Proteomes" id="UP000799437">
    <property type="component" value="Unassembled WGS sequence"/>
</dbReference>
<dbReference type="CDD" id="cd08650">
    <property type="entry name" value="FMT_core_HypX_N"/>
    <property type="match status" value="1"/>
</dbReference>
<evidence type="ECO:0000313" key="4">
    <source>
        <dbReference type="Proteomes" id="UP000799437"/>
    </source>
</evidence>
<gene>
    <name evidence="3" type="ORF">EJ05DRAFT_467368</name>
</gene>
<dbReference type="OrthoDB" id="5126881at2759"/>
<keyword evidence="4" id="KW-1185">Reference proteome</keyword>
<dbReference type="SUPFAM" id="SSF50486">
    <property type="entry name" value="FMT C-terminal domain-like"/>
    <property type="match status" value="1"/>
</dbReference>
<dbReference type="CDD" id="cd06558">
    <property type="entry name" value="crotonase-like"/>
    <property type="match status" value="1"/>
</dbReference>
<proteinExistence type="predicted"/>
<dbReference type="InterPro" id="IPR047180">
    <property type="entry name" value="HoxX-like"/>
</dbReference>
<dbReference type="PANTHER" id="PTHR43388">
    <property type="entry name" value="HYDROGENASE MATURATION FACTOR HOXX"/>
    <property type="match status" value="1"/>
</dbReference>
<dbReference type="Gene3D" id="3.40.50.12230">
    <property type="match status" value="1"/>
</dbReference>
<feature type="domain" description="Formyl transferase C-terminal" evidence="2">
    <location>
        <begin position="229"/>
        <end position="313"/>
    </location>
</feature>
<dbReference type="SUPFAM" id="SSF52096">
    <property type="entry name" value="ClpP/crotonase"/>
    <property type="match status" value="1"/>
</dbReference>
<dbReference type="Pfam" id="PF02911">
    <property type="entry name" value="Formyl_trans_C"/>
    <property type="match status" value="1"/>
</dbReference>
<name>A0A6A6VZ46_9PEZI</name>
<dbReference type="Pfam" id="PF00378">
    <property type="entry name" value="ECH_1"/>
    <property type="match status" value="1"/>
</dbReference>
<dbReference type="GO" id="GO:0003824">
    <property type="term" value="F:catalytic activity"/>
    <property type="evidence" value="ECO:0007669"/>
    <property type="project" value="InterPro"/>
</dbReference>
<dbReference type="EMBL" id="ML996576">
    <property type="protein sequence ID" value="KAF2755922.1"/>
    <property type="molecule type" value="Genomic_DNA"/>
</dbReference>
<evidence type="ECO:0000259" key="2">
    <source>
        <dbReference type="Pfam" id="PF02911"/>
    </source>
</evidence>
<dbReference type="PANTHER" id="PTHR43388:SF1">
    <property type="entry name" value="HYDROGENASE MATURATION FACTOR HOXX"/>
    <property type="match status" value="1"/>
</dbReference>
<keyword evidence="1" id="KW-0843">Virulence</keyword>
<dbReference type="InterPro" id="IPR029045">
    <property type="entry name" value="ClpP/crotonase-like_dom_sf"/>
</dbReference>
<dbReference type="AlphaFoldDB" id="A0A6A6VZ46"/>
<dbReference type="InterPro" id="IPR036477">
    <property type="entry name" value="Formyl_transf_N_sf"/>
</dbReference>
<dbReference type="GeneID" id="54483896"/>
<dbReference type="InterPro" id="IPR001753">
    <property type="entry name" value="Enoyl-CoA_hydra/iso"/>
</dbReference>
<dbReference type="InterPro" id="IPR011034">
    <property type="entry name" value="Formyl_transferase-like_C_sf"/>
</dbReference>
<protein>
    <submittedName>
        <fullName evidence="3">ClpP/crotonase</fullName>
    </submittedName>
</protein>
<dbReference type="SUPFAM" id="SSF53328">
    <property type="entry name" value="Formyltransferase"/>
    <property type="match status" value="1"/>
</dbReference>
<organism evidence="3 4">
    <name type="scientific">Pseudovirgaria hyperparasitica</name>
    <dbReference type="NCBI Taxonomy" id="470096"/>
    <lineage>
        <taxon>Eukaryota</taxon>
        <taxon>Fungi</taxon>
        <taxon>Dikarya</taxon>
        <taxon>Ascomycota</taxon>
        <taxon>Pezizomycotina</taxon>
        <taxon>Dothideomycetes</taxon>
        <taxon>Dothideomycetes incertae sedis</taxon>
        <taxon>Acrospermales</taxon>
        <taxon>Acrospermaceae</taxon>
        <taxon>Pseudovirgaria</taxon>
    </lineage>
</organism>
<sequence length="727" mass="80664">MRILFLCTAHNSLSQRLYLALSPSHDVTIELAISEDVMITAAELARPDVVICPFLTARVPKVIYDNYTTLIVHPGPPGDVGPSALDWVLLGDDGSIENATELLKILDNSPPRPGRTHWGVTVLQAIEEFDAGPVWAFEQFPLDIDERGLTKSSLYRGPVSRAAISSVLVAVSRIQETARVSAEGRPCVFHKASPDFRHLSIENRLPFQGGRLFHRPLLKAAQRNFDVTRHTAQQISRRIRCGDSQPGALSNLFGLGLYLYGGLVDETPGGPNSGVMPAASPGTIVGIRNDALCITTCDGKGVWISHIRRVKKSSDVALWPKIPAVSGLLELGLLDIYEIENLYWSAPPDWSRSPFATMQDVWVELSTYNDSCLVAYLHWEFYNGAMSSSQCSRLVEAMDYILSTSTPKRPIHAVVLMGGSYFSNGIDLNVIEASQSPAEESWININRIDDVVQYLLLEFPRRNVLTIGALRGNAAAGGVALAAACDVVIAGSEIVLSPAYRGVGLYGSEYHTISYPGRCGAHKAKEILQSMTPMSPFEARCVGLVDHVLIGSGFVLDEKIRTHVPFLLKSVLSGHGFWKSTQDLSAMALSKARTLELCEMSKDFFSARSVRYHSRRFNFVRKVKNHHTPLRFARHRRLNSRCLDEEEKDSFDDVRYYQRQTEYDLVTRLEAELQNREVDSSQSKVEILKKAAEPLFSCYYKAVDEVFTPPRSPSASHEETAKNEVPI</sequence>
<accession>A0A6A6VZ46</accession>
<dbReference type="InterPro" id="IPR005793">
    <property type="entry name" value="Formyl_trans_C"/>
</dbReference>
<dbReference type="RefSeq" id="XP_033598373.1">
    <property type="nucleotide sequence ID" value="XM_033742842.1"/>
</dbReference>
<evidence type="ECO:0000313" key="3">
    <source>
        <dbReference type="EMBL" id="KAF2755922.1"/>
    </source>
</evidence>